<reference evidence="3" key="2">
    <citation type="submission" date="2013-12" db="EMBL/GenBank/DDBJ databases">
        <authorList>
            <person name="Yu Y."/>
            <person name="Lee S."/>
            <person name="de Baynast K."/>
            <person name="Wissotski M."/>
            <person name="Liu L."/>
            <person name="Talag J."/>
            <person name="Goicoechea J."/>
            <person name="Angelova A."/>
            <person name="Jetty R."/>
            <person name="Kudrna D."/>
            <person name="Golser W."/>
            <person name="Rivera L."/>
            <person name="Zhang J."/>
            <person name="Wing R."/>
        </authorList>
    </citation>
    <scope>NUCLEOTIDE SEQUENCE</scope>
</reference>
<feature type="compositionally biased region" description="Polar residues" evidence="1">
    <location>
        <begin position="15"/>
        <end position="27"/>
    </location>
</feature>
<evidence type="ECO:0000313" key="3">
    <source>
        <dbReference type="Proteomes" id="UP000032180"/>
    </source>
</evidence>
<reference evidence="2 3" key="1">
    <citation type="submission" date="2012-08" db="EMBL/GenBank/DDBJ databases">
        <title>Oryza genome evolution.</title>
        <authorList>
            <person name="Wing R.A."/>
        </authorList>
    </citation>
    <scope>NUCLEOTIDE SEQUENCE</scope>
</reference>
<name>A0A0D9XHF9_9ORYZ</name>
<feature type="region of interest" description="Disordered" evidence="1">
    <location>
        <begin position="1"/>
        <end position="74"/>
    </location>
</feature>
<dbReference type="AlphaFoldDB" id="A0A0D9XHF9"/>
<organism evidence="2 3">
    <name type="scientific">Leersia perrieri</name>
    <dbReference type="NCBI Taxonomy" id="77586"/>
    <lineage>
        <taxon>Eukaryota</taxon>
        <taxon>Viridiplantae</taxon>
        <taxon>Streptophyta</taxon>
        <taxon>Embryophyta</taxon>
        <taxon>Tracheophyta</taxon>
        <taxon>Spermatophyta</taxon>
        <taxon>Magnoliopsida</taxon>
        <taxon>Liliopsida</taxon>
        <taxon>Poales</taxon>
        <taxon>Poaceae</taxon>
        <taxon>BOP clade</taxon>
        <taxon>Oryzoideae</taxon>
        <taxon>Oryzeae</taxon>
        <taxon>Oryzinae</taxon>
        <taxon>Leersia</taxon>
    </lineage>
</organism>
<sequence>MHALSTGERKISIETIFSSTGRDPASSSRRHLVVRQQRPPLPPPREEVMAPAPAPAPSSYARNPAATPPQAAFPPPSFVFFLRGAPRSRVTEYAAPPPCSIKQSGSHRRPPPLRPPRLPLSDPRG</sequence>
<reference evidence="2" key="3">
    <citation type="submission" date="2015-04" db="UniProtKB">
        <authorList>
            <consortium name="EnsemblPlants"/>
        </authorList>
    </citation>
    <scope>IDENTIFICATION</scope>
</reference>
<dbReference type="EnsemblPlants" id="LPERR10G00800.1">
    <property type="protein sequence ID" value="LPERR10G00800.1"/>
    <property type="gene ID" value="LPERR10G00800"/>
</dbReference>
<dbReference type="HOGENOM" id="CLU_1995896_0_0_1"/>
<accession>A0A0D9XHF9</accession>
<evidence type="ECO:0000313" key="2">
    <source>
        <dbReference type="EnsemblPlants" id="LPERR10G00800.1"/>
    </source>
</evidence>
<proteinExistence type="predicted"/>
<feature type="region of interest" description="Disordered" evidence="1">
    <location>
        <begin position="91"/>
        <end position="125"/>
    </location>
</feature>
<dbReference type="Gramene" id="LPERR10G00800.1">
    <property type="protein sequence ID" value="LPERR10G00800.1"/>
    <property type="gene ID" value="LPERR10G00800"/>
</dbReference>
<keyword evidence="3" id="KW-1185">Reference proteome</keyword>
<feature type="compositionally biased region" description="Low complexity" evidence="1">
    <location>
        <begin position="57"/>
        <end position="70"/>
    </location>
</feature>
<evidence type="ECO:0000256" key="1">
    <source>
        <dbReference type="SAM" id="MobiDB-lite"/>
    </source>
</evidence>
<protein>
    <submittedName>
        <fullName evidence="2">Uncharacterized protein</fullName>
    </submittedName>
</protein>
<dbReference type="Proteomes" id="UP000032180">
    <property type="component" value="Chromosome 10"/>
</dbReference>